<keyword evidence="6" id="KW-0539">Nucleus</keyword>
<dbReference type="AlphaFoldDB" id="A0AAD4GZP1"/>
<dbReference type="SUPFAM" id="SSF57701">
    <property type="entry name" value="Zn2/Cys6 DNA-binding domain"/>
    <property type="match status" value="1"/>
</dbReference>
<keyword evidence="7" id="KW-1133">Transmembrane helix</keyword>
<dbReference type="InterPro" id="IPR001138">
    <property type="entry name" value="Zn2Cys6_DnaBD"/>
</dbReference>
<feature type="transmembrane region" description="Helical" evidence="7">
    <location>
        <begin position="170"/>
        <end position="188"/>
    </location>
</feature>
<evidence type="ECO:0000256" key="6">
    <source>
        <dbReference type="ARBA" id="ARBA00023242"/>
    </source>
</evidence>
<dbReference type="GO" id="GO:0003677">
    <property type="term" value="F:DNA binding"/>
    <property type="evidence" value="ECO:0007669"/>
    <property type="project" value="UniProtKB-KW"/>
</dbReference>
<dbReference type="SMART" id="SM00066">
    <property type="entry name" value="GAL4"/>
    <property type="match status" value="1"/>
</dbReference>
<reference evidence="9" key="2">
    <citation type="submission" date="2020-02" db="EMBL/GenBank/DDBJ databases">
        <authorList>
            <person name="Gilchrist C.L.M."/>
            <person name="Chooi Y.-H."/>
        </authorList>
    </citation>
    <scope>NUCLEOTIDE SEQUENCE</scope>
    <source>
        <strain evidence="9">MST-FP2251</strain>
    </source>
</reference>
<evidence type="ECO:0000256" key="1">
    <source>
        <dbReference type="ARBA" id="ARBA00022723"/>
    </source>
</evidence>
<comment type="caution">
    <text evidence="9">The sequence shown here is derived from an EMBL/GenBank/DDBJ whole genome shotgun (WGS) entry which is preliminary data.</text>
</comment>
<dbReference type="PANTHER" id="PTHR36206">
    <property type="entry name" value="ASPERCRYPTIN BIOSYNTHESIS CLUSTER-SPECIFIC TRANSCRIPTION REGULATOR ATNN-RELATED"/>
    <property type="match status" value="1"/>
</dbReference>
<proteinExistence type="predicted"/>
<keyword evidence="10" id="KW-1185">Reference proteome</keyword>
<evidence type="ECO:0000256" key="7">
    <source>
        <dbReference type="SAM" id="Phobius"/>
    </source>
</evidence>
<dbReference type="Gene3D" id="4.10.240.10">
    <property type="entry name" value="Zn(2)-C6 fungal-type DNA-binding domain"/>
    <property type="match status" value="1"/>
</dbReference>
<evidence type="ECO:0000313" key="10">
    <source>
        <dbReference type="Proteomes" id="UP001194746"/>
    </source>
</evidence>
<keyword evidence="2" id="KW-0862">Zinc</keyword>
<evidence type="ECO:0000256" key="3">
    <source>
        <dbReference type="ARBA" id="ARBA00023015"/>
    </source>
</evidence>
<dbReference type="Pfam" id="PF11951">
    <property type="entry name" value="Fungal_trans_2"/>
    <property type="match status" value="1"/>
</dbReference>
<dbReference type="InterPro" id="IPR021858">
    <property type="entry name" value="Fun_TF"/>
</dbReference>
<dbReference type="PANTHER" id="PTHR36206:SF16">
    <property type="entry name" value="TRANSCRIPTION FACTOR DOMAIN-CONTAINING PROTEIN-RELATED"/>
    <property type="match status" value="1"/>
</dbReference>
<accession>A0AAD4GZP1</accession>
<dbReference type="PROSITE" id="PS50048">
    <property type="entry name" value="ZN2_CY6_FUNGAL_2"/>
    <property type="match status" value="1"/>
</dbReference>
<dbReference type="GO" id="GO:0000981">
    <property type="term" value="F:DNA-binding transcription factor activity, RNA polymerase II-specific"/>
    <property type="evidence" value="ECO:0007669"/>
    <property type="project" value="InterPro"/>
</dbReference>
<dbReference type="CDD" id="cd00067">
    <property type="entry name" value="GAL4"/>
    <property type="match status" value="1"/>
</dbReference>
<dbReference type="GO" id="GO:0008270">
    <property type="term" value="F:zinc ion binding"/>
    <property type="evidence" value="ECO:0007669"/>
    <property type="project" value="InterPro"/>
</dbReference>
<feature type="domain" description="Zn(2)-C6 fungal-type" evidence="8">
    <location>
        <begin position="16"/>
        <end position="44"/>
    </location>
</feature>
<keyword evidence="5" id="KW-0804">Transcription</keyword>
<gene>
    <name evidence="9" type="ORF">FE257_000159</name>
</gene>
<keyword evidence="1" id="KW-0479">Metal-binding</keyword>
<dbReference type="InterPro" id="IPR036864">
    <property type="entry name" value="Zn2-C6_fun-type_DNA-bd_sf"/>
</dbReference>
<organism evidence="9 10">
    <name type="scientific">Aspergillus nanangensis</name>
    <dbReference type="NCBI Taxonomy" id="2582783"/>
    <lineage>
        <taxon>Eukaryota</taxon>
        <taxon>Fungi</taxon>
        <taxon>Dikarya</taxon>
        <taxon>Ascomycota</taxon>
        <taxon>Pezizomycotina</taxon>
        <taxon>Eurotiomycetes</taxon>
        <taxon>Eurotiomycetidae</taxon>
        <taxon>Eurotiales</taxon>
        <taxon>Aspergillaceae</taxon>
        <taxon>Aspergillus</taxon>
        <taxon>Aspergillus subgen. Circumdati</taxon>
    </lineage>
</organism>
<evidence type="ECO:0000256" key="2">
    <source>
        <dbReference type="ARBA" id="ARBA00022833"/>
    </source>
</evidence>
<evidence type="ECO:0000256" key="4">
    <source>
        <dbReference type="ARBA" id="ARBA00023125"/>
    </source>
</evidence>
<keyword evidence="7" id="KW-0812">Transmembrane</keyword>
<name>A0AAD4GZP1_ASPNN</name>
<evidence type="ECO:0000256" key="5">
    <source>
        <dbReference type="ARBA" id="ARBA00023163"/>
    </source>
</evidence>
<evidence type="ECO:0000259" key="8">
    <source>
        <dbReference type="PROSITE" id="PS50048"/>
    </source>
</evidence>
<sequence length="546" mass="62389">MTHKDRPVGRRRVKSGCQTCRIRKVKCDESFPSCRRCLSTGRKCDGYGIWGGGATTTSSTQDSIVVFQPGYRPGLVTSKQEGDCFQWFTSRSVIKLPGTFSSEFWSTLLLQASQSEPAVLHAVLALSSAHRRGILVDNQLGTEGEAEFTSQNYIKSIRHLQPHFQTKDRTAFRVALIVCVVFVSLEFLRGHFTSAQMHLQMGLNLLAKSNIQQNADHSLSGLGREFVDDWIVQAFWRLHIQHELFNQVHRESSFLLDTCPLHYRSSIFTSVNDAWDQLQRLMGSLFYLTREARQQQALGHGLSLDLSQLHTDIQEGSAQWLDIYTVTIQETWHRMSSHVLKLYDLLRVYHTMITIMTATCLHVGDEMIFDQYTHQFIHMISILADMWKFIAIHGTYRSRPTKFAMSRSVVDMCWIPPLYYTAIKCRVHRVRLHSIRLLETSFHREGLWDSQIAAFAARKAMSIEEGDFYELIDAVDDFPLSSPPTSDDLLFPPLPESCRLRDVRIEVPGNPCEVISLFSRDMCQSSGHDVLIAEYRLSNEEIIDGG</sequence>
<dbReference type="InterPro" id="IPR052360">
    <property type="entry name" value="Transcr_Regulatory_Proteins"/>
</dbReference>
<keyword evidence="7" id="KW-0472">Membrane</keyword>
<keyword evidence="3" id="KW-0805">Transcription regulation</keyword>
<evidence type="ECO:0000313" key="9">
    <source>
        <dbReference type="EMBL" id="KAF9895257.1"/>
    </source>
</evidence>
<dbReference type="GO" id="GO:0009893">
    <property type="term" value="P:positive regulation of metabolic process"/>
    <property type="evidence" value="ECO:0007669"/>
    <property type="project" value="UniProtKB-ARBA"/>
</dbReference>
<dbReference type="Proteomes" id="UP001194746">
    <property type="component" value="Unassembled WGS sequence"/>
</dbReference>
<protein>
    <recommendedName>
        <fullName evidence="8">Zn(2)-C6 fungal-type domain-containing protein</fullName>
    </recommendedName>
</protein>
<reference evidence="9" key="1">
    <citation type="journal article" date="2019" name="Beilstein J. Org. Chem.">
        <title>Nanangenines: drimane sesquiterpenoids as the dominant metabolite cohort of a novel Australian fungus, Aspergillus nanangensis.</title>
        <authorList>
            <person name="Lacey H.J."/>
            <person name="Gilchrist C.L.M."/>
            <person name="Crombie A."/>
            <person name="Kalaitzis J.A."/>
            <person name="Vuong D."/>
            <person name="Rutledge P.J."/>
            <person name="Turner P."/>
            <person name="Pitt J.I."/>
            <person name="Lacey E."/>
            <person name="Chooi Y.H."/>
            <person name="Piggott A.M."/>
        </authorList>
    </citation>
    <scope>NUCLEOTIDE SEQUENCE</scope>
    <source>
        <strain evidence="9">MST-FP2251</strain>
    </source>
</reference>
<dbReference type="Pfam" id="PF00172">
    <property type="entry name" value="Zn_clus"/>
    <property type="match status" value="1"/>
</dbReference>
<keyword evidence="4" id="KW-0238">DNA-binding</keyword>
<dbReference type="PROSITE" id="PS00463">
    <property type="entry name" value="ZN2_CY6_FUNGAL_1"/>
    <property type="match status" value="1"/>
</dbReference>
<dbReference type="EMBL" id="VCAU01000001">
    <property type="protein sequence ID" value="KAF9895257.1"/>
    <property type="molecule type" value="Genomic_DNA"/>
</dbReference>